<comment type="subcellular location">
    <subcellularLocation>
        <location evidence="1">Nucleus</location>
    </subcellularLocation>
</comment>
<comment type="caution">
    <text evidence="10">The sequence shown here is derived from an EMBL/GenBank/DDBJ whole genome shotgun (WGS) entry which is preliminary data.</text>
</comment>
<evidence type="ECO:0000256" key="2">
    <source>
        <dbReference type="ARBA" id="ARBA00022737"/>
    </source>
</evidence>
<dbReference type="InterPro" id="IPR044676">
    <property type="entry name" value="EOBI/EOBII-like_plant"/>
</dbReference>
<feature type="domain" description="Myb-like" evidence="8">
    <location>
        <begin position="12"/>
        <end position="64"/>
    </location>
</feature>
<dbReference type="CDD" id="cd00167">
    <property type="entry name" value="SANT"/>
    <property type="match status" value="2"/>
</dbReference>
<dbReference type="EMBL" id="BDQV01000032">
    <property type="protein sequence ID" value="GAY46289.1"/>
    <property type="molecule type" value="Genomic_DNA"/>
</dbReference>
<protein>
    <recommendedName>
        <fullName evidence="12">MYB transcription factor</fullName>
    </recommendedName>
</protein>
<evidence type="ECO:0000259" key="9">
    <source>
        <dbReference type="PROSITE" id="PS51294"/>
    </source>
</evidence>
<dbReference type="GO" id="GO:0005634">
    <property type="term" value="C:nucleus"/>
    <property type="evidence" value="ECO:0007669"/>
    <property type="project" value="UniProtKB-SubCell"/>
</dbReference>
<keyword evidence="5" id="KW-0804">Transcription</keyword>
<keyword evidence="11" id="KW-1185">Reference proteome</keyword>
<organism evidence="10 11">
    <name type="scientific">Citrus unshiu</name>
    <name type="common">Satsuma mandarin</name>
    <name type="synonym">Citrus nobilis var. unshiu</name>
    <dbReference type="NCBI Taxonomy" id="55188"/>
    <lineage>
        <taxon>Eukaryota</taxon>
        <taxon>Viridiplantae</taxon>
        <taxon>Streptophyta</taxon>
        <taxon>Embryophyta</taxon>
        <taxon>Tracheophyta</taxon>
        <taxon>Spermatophyta</taxon>
        <taxon>Magnoliopsida</taxon>
        <taxon>eudicotyledons</taxon>
        <taxon>Gunneridae</taxon>
        <taxon>Pentapetalae</taxon>
        <taxon>rosids</taxon>
        <taxon>malvids</taxon>
        <taxon>Sapindales</taxon>
        <taxon>Rutaceae</taxon>
        <taxon>Aurantioideae</taxon>
        <taxon>Citrus</taxon>
    </lineage>
</organism>
<evidence type="ECO:0000313" key="11">
    <source>
        <dbReference type="Proteomes" id="UP000236630"/>
    </source>
</evidence>
<accession>A0A2H5P1P8</accession>
<feature type="compositionally biased region" description="Basic and acidic residues" evidence="7">
    <location>
        <begin position="143"/>
        <end position="162"/>
    </location>
</feature>
<feature type="compositionally biased region" description="Low complexity" evidence="7">
    <location>
        <begin position="131"/>
        <end position="142"/>
    </location>
</feature>
<evidence type="ECO:0000256" key="6">
    <source>
        <dbReference type="ARBA" id="ARBA00023242"/>
    </source>
</evidence>
<dbReference type="PANTHER" id="PTHR45675:SF17">
    <property type="entry name" value="MYB TRANSCRIPTION FACTOR"/>
    <property type="match status" value="1"/>
</dbReference>
<sequence length="263" mass="30181">MMRMMGWGATTEQGWRKGPWTPEEDKLLTEHVNLLGEGRWSSVARSAGLNRSGKSCRLRWVNYLRPGLKRGQLTPQEEGIIIELHALWGNKWSTIARYLPGRTDNEIKNYWRTHFKKEKSSQKQEKRKALLLKQKQQQQKQQQQHEDNMNRVSSNDEKTMSTAEHEKQMAFMQPAMAMENQSWPTMYQDIASWPSDHHQPAVIDELGLWGGLWTFDDTNGRVDASTNCNKMAAAVQQNQAATFALGGDSSNFCNGGYIFQEGF</sequence>
<feature type="domain" description="Myb-like" evidence="8">
    <location>
        <begin position="65"/>
        <end position="115"/>
    </location>
</feature>
<keyword evidence="4" id="KW-0238">DNA-binding</keyword>
<dbReference type="SUPFAM" id="SSF46689">
    <property type="entry name" value="Homeodomain-like"/>
    <property type="match status" value="1"/>
</dbReference>
<reference evidence="10 11" key="1">
    <citation type="journal article" date="2017" name="Front. Genet.">
        <title>Draft sequencing of the heterozygous diploid genome of Satsuma (Citrus unshiu Marc.) using a hybrid assembly approach.</title>
        <authorList>
            <person name="Shimizu T."/>
            <person name="Tanizawa Y."/>
            <person name="Mochizuki T."/>
            <person name="Nagasaki H."/>
            <person name="Yoshioka T."/>
            <person name="Toyoda A."/>
            <person name="Fujiyama A."/>
            <person name="Kaminuma E."/>
            <person name="Nakamura Y."/>
        </authorList>
    </citation>
    <scope>NUCLEOTIDE SEQUENCE [LARGE SCALE GENOMIC DNA]</scope>
    <source>
        <strain evidence="11">cv. Miyagawa wase</strain>
    </source>
</reference>
<name>A0A2H5P1P8_CITUN</name>
<feature type="compositionally biased region" description="Basic and acidic residues" evidence="7">
    <location>
        <begin position="118"/>
        <end position="128"/>
    </location>
</feature>
<evidence type="ECO:0000256" key="4">
    <source>
        <dbReference type="ARBA" id="ARBA00023125"/>
    </source>
</evidence>
<evidence type="ECO:0000259" key="8">
    <source>
        <dbReference type="PROSITE" id="PS50090"/>
    </source>
</evidence>
<proteinExistence type="predicted"/>
<dbReference type="InterPro" id="IPR001005">
    <property type="entry name" value="SANT/Myb"/>
</dbReference>
<dbReference type="PROSITE" id="PS50090">
    <property type="entry name" value="MYB_LIKE"/>
    <property type="match status" value="2"/>
</dbReference>
<evidence type="ECO:0000313" key="10">
    <source>
        <dbReference type="EMBL" id="GAY46289.1"/>
    </source>
</evidence>
<dbReference type="GO" id="GO:0003700">
    <property type="term" value="F:DNA-binding transcription factor activity"/>
    <property type="evidence" value="ECO:0007669"/>
    <property type="project" value="InterPro"/>
</dbReference>
<dbReference type="FunFam" id="1.10.10.60:FF:000517">
    <property type="entry name" value="MYB-related transcription factor"/>
    <property type="match status" value="1"/>
</dbReference>
<dbReference type="Pfam" id="PF00249">
    <property type="entry name" value="Myb_DNA-binding"/>
    <property type="match status" value="2"/>
</dbReference>
<dbReference type="Gene3D" id="1.10.10.60">
    <property type="entry name" value="Homeodomain-like"/>
    <property type="match status" value="2"/>
</dbReference>
<dbReference type="PANTHER" id="PTHR45675">
    <property type="entry name" value="MYB TRANSCRIPTION FACTOR-RELATED-RELATED"/>
    <property type="match status" value="1"/>
</dbReference>
<dbReference type="PROSITE" id="PS51294">
    <property type="entry name" value="HTH_MYB"/>
    <property type="match status" value="2"/>
</dbReference>
<evidence type="ECO:0000256" key="5">
    <source>
        <dbReference type="ARBA" id="ARBA00023163"/>
    </source>
</evidence>
<dbReference type="InterPro" id="IPR017930">
    <property type="entry name" value="Myb_dom"/>
</dbReference>
<dbReference type="GO" id="GO:0043565">
    <property type="term" value="F:sequence-specific DNA binding"/>
    <property type="evidence" value="ECO:0007669"/>
    <property type="project" value="InterPro"/>
</dbReference>
<evidence type="ECO:0000256" key="1">
    <source>
        <dbReference type="ARBA" id="ARBA00004123"/>
    </source>
</evidence>
<evidence type="ECO:0008006" key="12">
    <source>
        <dbReference type="Google" id="ProtNLM"/>
    </source>
</evidence>
<evidence type="ECO:0000256" key="7">
    <source>
        <dbReference type="SAM" id="MobiDB-lite"/>
    </source>
</evidence>
<dbReference type="SMART" id="SM00717">
    <property type="entry name" value="SANT"/>
    <property type="match status" value="2"/>
</dbReference>
<gene>
    <name evidence="10" type="ORF">CUMW_095900</name>
</gene>
<dbReference type="AlphaFoldDB" id="A0A2H5P1P8"/>
<dbReference type="InterPro" id="IPR009057">
    <property type="entry name" value="Homeodomain-like_sf"/>
</dbReference>
<feature type="domain" description="HTH myb-type" evidence="9">
    <location>
        <begin position="16"/>
        <end position="64"/>
    </location>
</feature>
<evidence type="ECO:0000256" key="3">
    <source>
        <dbReference type="ARBA" id="ARBA00023015"/>
    </source>
</evidence>
<dbReference type="FunFam" id="1.10.10.60:FF:000011">
    <property type="entry name" value="Myb transcription factor"/>
    <property type="match status" value="1"/>
</dbReference>
<keyword evidence="6" id="KW-0539">Nucleus</keyword>
<keyword evidence="3" id="KW-0805">Transcription regulation</keyword>
<dbReference type="Proteomes" id="UP000236630">
    <property type="component" value="Unassembled WGS sequence"/>
</dbReference>
<dbReference type="SMR" id="A0A2H5P1P8"/>
<keyword evidence="2" id="KW-0677">Repeat</keyword>
<feature type="region of interest" description="Disordered" evidence="7">
    <location>
        <begin position="116"/>
        <end position="162"/>
    </location>
</feature>
<feature type="domain" description="HTH myb-type" evidence="9">
    <location>
        <begin position="65"/>
        <end position="119"/>
    </location>
</feature>